<organism evidence="2">
    <name type="scientific">marine sediment metagenome</name>
    <dbReference type="NCBI Taxonomy" id="412755"/>
    <lineage>
        <taxon>unclassified sequences</taxon>
        <taxon>metagenomes</taxon>
        <taxon>ecological metagenomes</taxon>
    </lineage>
</organism>
<dbReference type="EMBL" id="LAZR01018170">
    <property type="protein sequence ID" value="KKL97428.1"/>
    <property type="molecule type" value="Genomic_DNA"/>
</dbReference>
<evidence type="ECO:0000259" key="1">
    <source>
        <dbReference type="Pfam" id="PF00535"/>
    </source>
</evidence>
<dbReference type="InterPro" id="IPR029044">
    <property type="entry name" value="Nucleotide-diphossugar_trans"/>
</dbReference>
<name>A0A0F9GF88_9ZZZZ</name>
<protein>
    <recommendedName>
        <fullName evidence="1">Glycosyltransferase 2-like domain-containing protein</fullName>
    </recommendedName>
</protein>
<proteinExistence type="predicted"/>
<reference evidence="2" key="1">
    <citation type="journal article" date="2015" name="Nature">
        <title>Complex archaea that bridge the gap between prokaryotes and eukaryotes.</title>
        <authorList>
            <person name="Spang A."/>
            <person name="Saw J.H."/>
            <person name="Jorgensen S.L."/>
            <person name="Zaremba-Niedzwiedzka K."/>
            <person name="Martijn J."/>
            <person name="Lind A.E."/>
            <person name="van Eijk R."/>
            <person name="Schleper C."/>
            <person name="Guy L."/>
            <person name="Ettema T.J."/>
        </authorList>
    </citation>
    <scope>NUCLEOTIDE SEQUENCE</scope>
</reference>
<accession>A0A0F9GF88</accession>
<dbReference type="Gene3D" id="3.90.550.10">
    <property type="entry name" value="Spore Coat Polysaccharide Biosynthesis Protein SpsA, Chain A"/>
    <property type="match status" value="1"/>
</dbReference>
<dbReference type="SUPFAM" id="SSF53448">
    <property type="entry name" value="Nucleotide-diphospho-sugar transferases"/>
    <property type="match status" value="1"/>
</dbReference>
<dbReference type="InterPro" id="IPR001173">
    <property type="entry name" value="Glyco_trans_2-like"/>
</dbReference>
<comment type="caution">
    <text evidence="2">The sequence shown here is derived from an EMBL/GenBank/DDBJ whole genome shotgun (WGS) entry which is preliminary data.</text>
</comment>
<sequence length="224" mass="24849">MTREPVTISIPVGPAESHRRWVGEAMASAAAQCQPDDEILLVVDGGEPYDKPDVTSPCEVNVFQVPWNVWVASAFNIGVGAGHHDLNLMLGSDDTLMPDAIDACVQTWEDNDRADAYYWMSIEYSDDRKDKIQALPCNAAMVTRAFWRWSGGFPPETASGAPDAALISMLLVHAPERLIAVQQGTPLTWVRVHERQDTAGRAPWQDVIHRTRDILTKRGFPNEL</sequence>
<gene>
    <name evidence="2" type="ORF">LCGC14_1834610</name>
</gene>
<feature type="domain" description="Glycosyltransferase 2-like" evidence="1">
    <location>
        <begin position="21"/>
        <end position="130"/>
    </location>
</feature>
<dbReference type="AlphaFoldDB" id="A0A0F9GF88"/>
<dbReference type="Pfam" id="PF00535">
    <property type="entry name" value="Glycos_transf_2"/>
    <property type="match status" value="1"/>
</dbReference>
<dbReference type="CDD" id="cd00761">
    <property type="entry name" value="Glyco_tranf_GTA_type"/>
    <property type="match status" value="1"/>
</dbReference>
<evidence type="ECO:0000313" key="2">
    <source>
        <dbReference type="EMBL" id="KKL97428.1"/>
    </source>
</evidence>